<dbReference type="EMBL" id="LC711078">
    <property type="protein sequence ID" value="BDI54922.1"/>
    <property type="molecule type" value="Genomic_DNA"/>
</dbReference>
<organism evidence="1 2">
    <name type="scientific">Thorarchaeia virus VerdaV2</name>
    <dbReference type="NCBI Taxonomy" id="3070171"/>
    <lineage>
        <taxon>Viruses</taxon>
        <taxon>Duplodnaviria</taxon>
        <taxon>Heunggongvirae</taxon>
        <taxon>Uroviricota</taxon>
        <taxon>Caudoviricetes</taxon>
        <taxon>Verdandiviridae</taxon>
        <taxon>Tonitrusvirus</taxon>
        <taxon>Tonitrusvirus shimokitaense</taxon>
    </lineage>
</organism>
<protein>
    <submittedName>
        <fullName evidence="1">Uncharacterized protein</fullName>
    </submittedName>
</protein>
<proteinExistence type="predicted"/>
<dbReference type="RefSeq" id="YP_010772518.1">
    <property type="nucleotide sequence ID" value="NC_074645.1"/>
</dbReference>
<keyword evidence="2" id="KW-1185">Reference proteome</keyword>
<sequence length="85" mass="9796">MPIDSEEAFIKEFLDYIKKQLDIGVSVQYIENTITTGMLFTFAIDFMKRIGVLSEFMNTLKPIEQGFVRGLVKCRPKELGENPFD</sequence>
<evidence type="ECO:0000313" key="2">
    <source>
        <dbReference type="Proteomes" id="UP001162250"/>
    </source>
</evidence>
<dbReference type="KEGG" id="vg:80402232"/>
<accession>A0AA35CNR2</accession>
<name>A0AA35CNR2_9CAUD</name>
<reference evidence="1 2" key="1">
    <citation type="journal article" date="2022" name="Nat. Microbiol.">
        <title>Three families of Asgard archaeal viruses identified in metagenome-assembled genomes.</title>
        <authorList>
            <person name="Medvedeva S."/>
            <person name="Sun J."/>
            <person name="Yutin N."/>
            <person name="Koonin E.V."/>
            <person name="Nunoura T."/>
            <person name="Rinke C."/>
            <person name="Krupovic M."/>
        </authorList>
    </citation>
    <scope>NUCLEOTIDE SEQUENCE [LARGE SCALE GENOMIC DNA]</scope>
    <source>
        <strain evidence="1">VerdaV2</strain>
    </source>
</reference>
<evidence type="ECO:0000313" key="1">
    <source>
        <dbReference type="EMBL" id="BDI54922.1"/>
    </source>
</evidence>
<dbReference type="Proteomes" id="UP001162250">
    <property type="component" value="Segment"/>
</dbReference>
<dbReference type="GeneID" id="80402232"/>